<proteinExistence type="inferred from homology"/>
<dbReference type="GO" id="GO:0005254">
    <property type="term" value="F:chloride channel activity"/>
    <property type="evidence" value="ECO:0007669"/>
    <property type="project" value="TreeGrafter"/>
</dbReference>
<evidence type="ECO:0000256" key="6">
    <source>
        <dbReference type="ARBA" id="ARBA00023136"/>
    </source>
</evidence>
<evidence type="ECO:0000256" key="1">
    <source>
        <dbReference type="ARBA" id="ARBA00004141"/>
    </source>
</evidence>
<dbReference type="Pfam" id="PF05934">
    <property type="entry name" value="MCLC"/>
    <property type="match status" value="1"/>
</dbReference>
<dbReference type="GO" id="GO:0005783">
    <property type="term" value="C:endoplasmic reticulum"/>
    <property type="evidence" value="ECO:0007669"/>
    <property type="project" value="TreeGrafter"/>
</dbReference>
<feature type="transmembrane region" description="Helical" evidence="8">
    <location>
        <begin position="326"/>
        <end position="345"/>
    </location>
</feature>
<accession>A0A8C1W8X0</accession>
<keyword evidence="5 8" id="KW-1133">Transmembrane helix</keyword>
<evidence type="ECO:0000256" key="4">
    <source>
        <dbReference type="ARBA" id="ARBA00022692"/>
    </source>
</evidence>
<feature type="transmembrane region" description="Helical" evidence="8">
    <location>
        <begin position="180"/>
        <end position="199"/>
    </location>
</feature>
<dbReference type="PANTHER" id="PTHR34093:SF1">
    <property type="entry name" value="CHLORIDE CHANNEL CLIC-LIKE PROTEIN 1"/>
    <property type="match status" value="1"/>
</dbReference>
<keyword evidence="4 8" id="KW-0812">Transmembrane</keyword>
<keyword evidence="6 8" id="KW-0472">Membrane</keyword>
<evidence type="ECO:0000256" key="7">
    <source>
        <dbReference type="SAM" id="MobiDB-lite"/>
    </source>
</evidence>
<reference evidence="9" key="1">
    <citation type="submission" date="2025-08" db="UniProtKB">
        <authorList>
            <consortium name="Ensembl"/>
        </authorList>
    </citation>
    <scope>IDENTIFICATION</scope>
</reference>
<evidence type="ECO:0000256" key="3">
    <source>
        <dbReference type="ARBA" id="ARBA00015571"/>
    </source>
</evidence>
<feature type="compositionally biased region" description="Basic and acidic residues" evidence="7">
    <location>
        <begin position="381"/>
        <end position="391"/>
    </location>
</feature>
<name>A0A8C1W8X0_CYPCA</name>
<comment type="subcellular location">
    <subcellularLocation>
        <location evidence="1">Membrane</location>
        <topology evidence="1">Multi-pass membrane protein</topology>
    </subcellularLocation>
</comment>
<sequence length="495" mass="56837">MTVPSCSSFGFWSLFIFCNLSVIVNANIHEDDGAWLNPYDMLYDPTSKCMRKPTEVTLKMSLFNHMSFDEQKKKGTASSINPVGLRVFKRFLTKLLKETSKLGLPDDGQTSVHYDAEVKLSKQSLVEIQKLLNEENDWTTGAMDEALSQILVRFKLHDHEAWKWRFEDTFYVDADTALKVSSIVLIVVAIICTKLWSVVSWPVEFWRMFAVCFFISLIWNWFHLYMVAFAEHKKNIVEVESFNGKCTGLKQLDWKDSLSEWYRRTWTLQDDPCKKYYEVLVVNPILLVPPTKAITVTITSFITDPLKQIGQGISEFLRALLQDLPVTLQLPVLLIITVAILMFMYGSAQAAMHQAVRLPRLGWRRDQPPPAAGQHQAPQLQEHEEARDRGDAPQPLQENRNRVNQAGNQGDWGFTAADAHSLQSMEHQQEFSGVPRRTERTEVDQGNEHFMCTKMRSAAQNLKKCSCRLSFTSSTLYVCHYSYNYIIVDVILKCL</sequence>
<dbReference type="AlphaFoldDB" id="A0A8C1W8X0"/>
<evidence type="ECO:0000256" key="5">
    <source>
        <dbReference type="ARBA" id="ARBA00022989"/>
    </source>
</evidence>
<evidence type="ECO:0000313" key="10">
    <source>
        <dbReference type="Proteomes" id="UP000694700"/>
    </source>
</evidence>
<dbReference type="InterPro" id="IPR009231">
    <property type="entry name" value="Chloride_chnl_CLIC-like"/>
</dbReference>
<dbReference type="PANTHER" id="PTHR34093">
    <property type="entry name" value="CHLORIDE CHANNEL CLIC-LIKE PROTEIN 1"/>
    <property type="match status" value="1"/>
</dbReference>
<protein>
    <recommendedName>
        <fullName evidence="3">Chloride channel CLIC-like protein 1</fullName>
    </recommendedName>
</protein>
<dbReference type="Ensembl" id="ENSCCRT00015065460.1">
    <property type="protein sequence ID" value="ENSCCRP00015063373.1"/>
    <property type="gene ID" value="ENSCCRG00015025868.1"/>
</dbReference>
<organism evidence="9 10">
    <name type="scientific">Cyprinus carpio</name>
    <name type="common">Common carp</name>
    <dbReference type="NCBI Taxonomy" id="7962"/>
    <lineage>
        <taxon>Eukaryota</taxon>
        <taxon>Metazoa</taxon>
        <taxon>Chordata</taxon>
        <taxon>Craniata</taxon>
        <taxon>Vertebrata</taxon>
        <taxon>Euteleostomi</taxon>
        <taxon>Actinopterygii</taxon>
        <taxon>Neopterygii</taxon>
        <taxon>Teleostei</taxon>
        <taxon>Ostariophysi</taxon>
        <taxon>Cypriniformes</taxon>
        <taxon>Cyprinidae</taxon>
        <taxon>Cyprininae</taxon>
        <taxon>Cyprinus</taxon>
    </lineage>
</organism>
<dbReference type="GO" id="GO:0016020">
    <property type="term" value="C:membrane"/>
    <property type="evidence" value="ECO:0007669"/>
    <property type="project" value="UniProtKB-SubCell"/>
</dbReference>
<feature type="transmembrane region" description="Helical" evidence="8">
    <location>
        <begin position="205"/>
        <end position="225"/>
    </location>
</feature>
<feature type="region of interest" description="Disordered" evidence="7">
    <location>
        <begin position="363"/>
        <end position="398"/>
    </location>
</feature>
<dbReference type="Proteomes" id="UP000694700">
    <property type="component" value="Unplaced"/>
</dbReference>
<evidence type="ECO:0000256" key="2">
    <source>
        <dbReference type="ARBA" id="ARBA00005944"/>
    </source>
</evidence>
<evidence type="ECO:0000256" key="8">
    <source>
        <dbReference type="SAM" id="Phobius"/>
    </source>
</evidence>
<comment type="similarity">
    <text evidence="2">Belongs to the chloride channel MCLC family.</text>
</comment>
<evidence type="ECO:0000313" key="9">
    <source>
        <dbReference type="Ensembl" id="ENSCCRP00015063373.1"/>
    </source>
</evidence>